<dbReference type="InterPro" id="IPR046493">
    <property type="entry name" value="DUF6586"/>
</dbReference>
<dbReference type="EMBL" id="BAAAET010000001">
    <property type="protein sequence ID" value="GAA0683960.1"/>
    <property type="molecule type" value="Genomic_DNA"/>
</dbReference>
<proteinExistence type="predicted"/>
<reference evidence="2" key="1">
    <citation type="journal article" date="2019" name="Int. J. Syst. Evol. Microbiol.">
        <title>The Global Catalogue of Microorganisms (GCM) 10K type strain sequencing project: providing services to taxonomists for standard genome sequencing and annotation.</title>
        <authorList>
            <consortium name="The Broad Institute Genomics Platform"/>
            <consortium name="The Broad Institute Genome Sequencing Center for Infectious Disease"/>
            <person name="Wu L."/>
            <person name="Ma J."/>
        </authorList>
    </citation>
    <scope>NUCLEOTIDE SEQUENCE [LARGE SCALE GENOMIC DNA]</scope>
    <source>
        <strain evidence="2">JCM 15134</strain>
    </source>
</reference>
<sequence>MSDIYAVRTNQKLNFARLHIKALVQAQETPQWSQHPRIESYHESVLFFMASGYTSLLREIAENYSLDPSKVYRYTDLIEQLEATGQESPEARELEILEQDSASWLHKVLKAYQSCWDASDHSVQASAKDASVSEIHVLQINPDHAEDRDVLAEYNDWLQAFRELLERLRANMQEW</sequence>
<keyword evidence="2" id="KW-1185">Reference proteome</keyword>
<evidence type="ECO:0000313" key="2">
    <source>
        <dbReference type="Proteomes" id="UP001499915"/>
    </source>
</evidence>
<protein>
    <submittedName>
        <fullName evidence="1">Uncharacterized protein</fullName>
    </submittedName>
</protein>
<dbReference type="Pfam" id="PF20227">
    <property type="entry name" value="DUF6586"/>
    <property type="match status" value="1"/>
</dbReference>
<dbReference type="Proteomes" id="UP001499915">
    <property type="component" value="Unassembled WGS sequence"/>
</dbReference>
<name>A0ABP3TC04_9GAMM</name>
<dbReference type="RefSeq" id="WP_343802233.1">
    <property type="nucleotide sequence ID" value="NZ_BAAAET010000001.1"/>
</dbReference>
<gene>
    <name evidence="1" type="ORF">GCM10009104_06530</name>
</gene>
<evidence type="ECO:0000313" key="1">
    <source>
        <dbReference type="EMBL" id="GAA0683960.1"/>
    </source>
</evidence>
<comment type="caution">
    <text evidence="1">The sequence shown here is derived from an EMBL/GenBank/DDBJ whole genome shotgun (WGS) entry which is preliminary data.</text>
</comment>
<organism evidence="1 2">
    <name type="scientific">Marinobacterium maritimum</name>
    <dbReference type="NCBI Taxonomy" id="500162"/>
    <lineage>
        <taxon>Bacteria</taxon>
        <taxon>Pseudomonadati</taxon>
        <taxon>Pseudomonadota</taxon>
        <taxon>Gammaproteobacteria</taxon>
        <taxon>Oceanospirillales</taxon>
        <taxon>Oceanospirillaceae</taxon>
        <taxon>Marinobacterium</taxon>
    </lineage>
</organism>
<accession>A0ABP3TC04</accession>